<dbReference type="Gene3D" id="2.60.120.10">
    <property type="entry name" value="Jelly Rolls"/>
    <property type="match status" value="1"/>
</dbReference>
<accession>A0A060R5S8</accession>
<evidence type="ECO:0000313" key="1">
    <source>
        <dbReference type="EMBL" id="CDN30157.1"/>
    </source>
</evidence>
<dbReference type="AlphaFoldDB" id="A0A060R5S8"/>
<sequence>MLFACESKKEKDCCEKENQTKCEKEMKAPYTKKYTNADFYKDGVFQPEVAKKAFYEMFEYYGYPVTDFVEKEAWYTDFGMGDFENCGMGGIFFVNDPEAGYFAHDIYLLPGQMIPEHSHVATKFPAKMETWMVRNGSCYNFTELGEPKADAEKIIPASQLATTKSKNYVVQNVGDIIHLGKIGSWHFLLAGENGAIVHEWANYHDGAGLRFTNPKAKL</sequence>
<organism evidence="1 2">
    <name type="scientific">Mucinivorans hirudinis</name>
    <dbReference type="NCBI Taxonomy" id="1433126"/>
    <lineage>
        <taxon>Bacteria</taxon>
        <taxon>Pseudomonadati</taxon>
        <taxon>Bacteroidota</taxon>
        <taxon>Bacteroidia</taxon>
        <taxon>Bacteroidales</taxon>
        <taxon>Rikenellaceae</taxon>
        <taxon>Mucinivorans</taxon>
    </lineage>
</organism>
<dbReference type="EMBL" id="HG934468">
    <property type="protein sequence ID" value="CDN30157.1"/>
    <property type="molecule type" value="Genomic_DNA"/>
</dbReference>
<dbReference type="GO" id="GO:0047828">
    <property type="term" value="F:D-lyxose ketol-isomerase activity"/>
    <property type="evidence" value="ECO:0007669"/>
    <property type="project" value="UniProtKB-EC"/>
</dbReference>
<dbReference type="eggNOG" id="COG3822">
    <property type="taxonomic scope" value="Bacteria"/>
</dbReference>
<gene>
    <name evidence="1" type="ORF">BN938_0050</name>
</gene>
<proteinExistence type="predicted"/>
<dbReference type="KEGG" id="rbc:BN938_0050"/>
<keyword evidence="2" id="KW-1185">Reference proteome</keyword>
<dbReference type="HOGENOM" id="CLU_096086_0_0_10"/>
<dbReference type="Proteomes" id="UP000027616">
    <property type="component" value="Chromosome I"/>
</dbReference>
<keyword evidence="1" id="KW-0413">Isomerase</keyword>
<dbReference type="InterPro" id="IPR014710">
    <property type="entry name" value="RmlC-like_jellyroll"/>
</dbReference>
<name>A0A060R5S8_9BACT</name>
<protein>
    <submittedName>
        <fullName evidence="1">D-lyxose isomerase</fullName>
        <ecNumber evidence="1">5.3.1.15</ecNumber>
    </submittedName>
</protein>
<reference evidence="1 2" key="1">
    <citation type="journal article" date="2015" name="Genome Announc.">
        <title>Complete Genome Sequence of the Novel Leech Symbiont Mucinivorans hirudinis M3T.</title>
        <authorList>
            <person name="Nelson M.C."/>
            <person name="Bomar L."/>
            <person name="Graf J."/>
        </authorList>
    </citation>
    <scope>NUCLEOTIDE SEQUENCE [LARGE SCALE GENOMIC DNA]</scope>
    <source>
        <strain evidence="2">M3</strain>
    </source>
</reference>
<evidence type="ECO:0000313" key="2">
    <source>
        <dbReference type="Proteomes" id="UP000027616"/>
    </source>
</evidence>
<dbReference type="STRING" id="1433126.BN938_0050"/>
<dbReference type="EC" id="5.3.1.15" evidence="1"/>